<organism evidence="1 2">
    <name type="scientific">Hyalomma asiaticum</name>
    <name type="common">Tick</name>
    <dbReference type="NCBI Taxonomy" id="266040"/>
    <lineage>
        <taxon>Eukaryota</taxon>
        <taxon>Metazoa</taxon>
        <taxon>Ecdysozoa</taxon>
        <taxon>Arthropoda</taxon>
        <taxon>Chelicerata</taxon>
        <taxon>Arachnida</taxon>
        <taxon>Acari</taxon>
        <taxon>Parasitiformes</taxon>
        <taxon>Ixodida</taxon>
        <taxon>Ixodoidea</taxon>
        <taxon>Ixodidae</taxon>
        <taxon>Hyalomminae</taxon>
        <taxon>Hyalomma</taxon>
    </lineage>
</organism>
<accession>A0ACB7SZV2</accession>
<name>A0ACB7SZV2_HYAAI</name>
<dbReference type="EMBL" id="CM023482">
    <property type="protein sequence ID" value="KAH6939449.1"/>
    <property type="molecule type" value="Genomic_DNA"/>
</dbReference>
<reference evidence="1" key="1">
    <citation type="submission" date="2020-05" db="EMBL/GenBank/DDBJ databases">
        <title>Large-scale comparative analyses of tick genomes elucidate their genetic diversity and vector capacities.</title>
        <authorList>
            <person name="Jia N."/>
            <person name="Wang J."/>
            <person name="Shi W."/>
            <person name="Du L."/>
            <person name="Sun Y."/>
            <person name="Zhan W."/>
            <person name="Jiang J."/>
            <person name="Wang Q."/>
            <person name="Zhang B."/>
            <person name="Ji P."/>
            <person name="Sakyi L.B."/>
            <person name="Cui X."/>
            <person name="Yuan T."/>
            <person name="Jiang B."/>
            <person name="Yang W."/>
            <person name="Lam T.T.-Y."/>
            <person name="Chang Q."/>
            <person name="Ding S."/>
            <person name="Wang X."/>
            <person name="Zhu J."/>
            <person name="Ruan X."/>
            <person name="Zhao L."/>
            <person name="Wei J."/>
            <person name="Que T."/>
            <person name="Du C."/>
            <person name="Cheng J."/>
            <person name="Dai P."/>
            <person name="Han X."/>
            <person name="Huang E."/>
            <person name="Gao Y."/>
            <person name="Liu J."/>
            <person name="Shao H."/>
            <person name="Ye R."/>
            <person name="Li L."/>
            <person name="Wei W."/>
            <person name="Wang X."/>
            <person name="Wang C."/>
            <person name="Yang T."/>
            <person name="Huo Q."/>
            <person name="Li W."/>
            <person name="Guo W."/>
            <person name="Chen H."/>
            <person name="Zhou L."/>
            <person name="Ni X."/>
            <person name="Tian J."/>
            <person name="Zhou Y."/>
            <person name="Sheng Y."/>
            <person name="Liu T."/>
            <person name="Pan Y."/>
            <person name="Xia L."/>
            <person name="Li J."/>
            <person name="Zhao F."/>
            <person name="Cao W."/>
        </authorList>
    </citation>
    <scope>NUCLEOTIDE SEQUENCE</scope>
    <source>
        <strain evidence="1">Hyas-2018</strain>
    </source>
</reference>
<gene>
    <name evidence="1" type="ORF">HPB50_018482</name>
</gene>
<evidence type="ECO:0000313" key="1">
    <source>
        <dbReference type="EMBL" id="KAH6939449.1"/>
    </source>
</evidence>
<keyword evidence="2" id="KW-1185">Reference proteome</keyword>
<protein>
    <submittedName>
        <fullName evidence="1">Uncharacterized protein</fullName>
    </submittedName>
</protein>
<evidence type="ECO:0000313" key="2">
    <source>
        <dbReference type="Proteomes" id="UP000821845"/>
    </source>
</evidence>
<proteinExistence type="predicted"/>
<dbReference type="Proteomes" id="UP000821845">
    <property type="component" value="Chromosome 2"/>
</dbReference>
<comment type="caution">
    <text evidence="1">The sequence shown here is derived from an EMBL/GenBank/DDBJ whole genome shotgun (WGS) entry which is preliminary data.</text>
</comment>
<sequence>MTGYPSTYKLISYLYLLAWTTRRLIGKYIFSHCVAGITQAEIEGHLEMGRQLMSKGQYADALSHYHAAIDADPENYLTYYKRATAYLGLGKSKSALEDLNEVIALKPDFLAARHQRGTVLLKQGHLEEAHIDFEWVLRLDPNNGEAHRAYMAIEPLKQDIRVAQEMIDDRNYVGAIEVLTRVIAECPWDVTLREMRAQCYENLGDLINAITDLRPTTKMVPDNTAGFLKLSKLYYKLGDADESLNVIRECLKLDPDHKDCFSHYKKVKKLAAQLRSIQELIGQGSFDECIDKAKAALRTEPDVAQIVQHVKGRLCHCHSKAGHTREAIDTCSDALRLNPEDTRALCDRAEAYLSDGQYDRASQDFQQAANMDENSCGPEGLKRAQRMEKQSQKRDYYKILGVKRTAQKREILKAYRKLAQKWHPDNYQGDSKKEAEKKFIDIAAAKEVLTGSWLRSEDYSSRKADYAILFVFIVTVALLLATFVRSFREKPINIAPQPHEFVAIRPRLPSQLFATARASTKRVAPRRHSSTSRDGRPPQTAIHLPNTETAIPDDSTTAVGSSTRTDSTTPYTSHSIIEFEPTSVHTPVKKSFTRICHGSGCAQIANELDALLDDSVDPCNDFYHHVCGKWLTNHTPPRGSALVSPRTLRLKTFEHVLLNEMKEGTDDSFLKWPLHLWQSCRLKTGEADNLTGDVSEAAARVLVHSAVPALADVEITKHALGPGKPAQWAIRIGPPKTLFRDFIKMRDVNTDWFHSAVERTHGLRDMEHLLKIEQALVDLAGSWMAVNNYVVRPVSALLNTHHWNWLHFLSTAFKGVMRIQRSTMVTVKGDPFQRALVALIEHFGPGNVLNYLAFRVYVRYSPFLNLLDFLELALLAGARLPGWGDGDPLEEATDLRCLRVLSKSLPEPYAYLFWNAELRNQRRVRDSTDALAEDVIAEVVRRVREDLNLTSLVTNKFRDSMFNLRRQIFVPQWFASGKLKASYTRRFFAKRGGHPCLLLMHGVLDSATSNTFLRMVNRSFETLWRGPSLRDTPWLDIDNGYIAIPPAAVDKNFTKDAFFIRHVPTLGIDLAREAFTRLTDLDLVSKLGPPGYVAHLRLEMLASCLHKQSYGNRGPGEVAAREDARDLLALPVALKVFKQNAAHGSHRFNFRDSRAGAYVTDRLFFYEFALGRCESYDDSYFHQRLHHGVRSPAPYFVNGPLRNFAPFAKALVVPEARRWPSKTFAPSETSGRAVCIGGIARQGDEARLSSTPFSVYDDSPDDETPDGGSPAAISMASPSSHGSRSCETVNNSPVRQVISPPPCWRPSPWSPSRSAPDLRIAKPGASPCSTRVVGASTASGPGRVKSPFWVTSTDSAQVDPQPAAVQGEAVELQPHPPGSGDGESPANDNHPTTACLLLTPVLLELDYGCAHGRMPSGEDSSKKLYAFGSRADIYWSARSGSVTSWWLLPVVVLGACAGLLLLAVAALGTTYTYRSVIARIAGKH</sequence>